<dbReference type="CDD" id="cd01949">
    <property type="entry name" value="GGDEF"/>
    <property type="match status" value="1"/>
</dbReference>
<dbReference type="Proteomes" id="UP001432128">
    <property type="component" value="Chromosome"/>
</dbReference>
<dbReference type="PANTHER" id="PTHR45138:SF9">
    <property type="entry name" value="DIGUANYLATE CYCLASE DGCM-RELATED"/>
    <property type="match status" value="1"/>
</dbReference>
<dbReference type="KEGG" id="whr:OG579_04850"/>
<evidence type="ECO:0000313" key="5">
    <source>
        <dbReference type="Proteomes" id="UP001432128"/>
    </source>
</evidence>
<reference evidence="4 5" key="1">
    <citation type="submission" date="2022-10" db="EMBL/GenBank/DDBJ databases">
        <title>The complete genomes of actinobacterial strains from the NBC collection.</title>
        <authorList>
            <person name="Joergensen T.S."/>
            <person name="Alvarez Arevalo M."/>
            <person name="Sterndorff E.B."/>
            <person name="Faurdal D."/>
            <person name="Vuksanovic O."/>
            <person name="Mourched A.-S."/>
            <person name="Charusanti P."/>
            <person name="Shaw S."/>
            <person name="Blin K."/>
            <person name="Weber T."/>
        </authorList>
    </citation>
    <scope>NUCLEOTIDE SEQUENCE [LARGE SCALE GENOMIC DNA]</scope>
    <source>
        <strain evidence="4 5">NBC_00319</strain>
    </source>
</reference>
<keyword evidence="2" id="KW-1133">Transmembrane helix</keyword>
<evidence type="ECO:0000256" key="2">
    <source>
        <dbReference type="SAM" id="Phobius"/>
    </source>
</evidence>
<dbReference type="GO" id="GO:0052621">
    <property type="term" value="F:diguanylate cyclase activity"/>
    <property type="evidence" value="ECO:0007669"/>
    <property type="project" value="TreeGrafter"/>
</dbReference>
<gene>
    <name evidence="4" type="ORF">OG579_04850</name>
</gene>
<dbReference type="InterPro" id="IPR029787">
    <property type="entry name" value="Nucleotide_cyclase"/>
</dbReference>
<dbReference type="Pfam" id="PF00990">
    <property type="entry name" value="GGDEF"/>
    <property type="match status" value="1"/>
</dbReference>
<dbReference type="GO" id="GO:1902201">
    <property type="term" value="P:negative regulation of bacterial-type flagellum-dependent cell motility"/>
    <property type="evidence" value="ECO:0007669"/>
    <property type="project" value="TreeGrafter"/>
</dbReference>
<evidence type="ECO:0000313" key="4">
    <source>
        <dbReference type="EMBL" id="WUM21138.1"/>
    </source>
</evidence>
<feature type="transmembrane region" description="Helical" evidence="2">
    <location>
        <begin position="114"/>
        <end position="134"/>
    </location>
</feature>
<feature type="transmembrane region" description="Helical" evidence="2">
    <location>
        <begin position="86"/>
        <end position="108"/>
    </location>
</feature>
<dbReference type="SUPFAM" id="SSF55073">
    <property type="entry name" value="Nucleotide cyclase"/>
    <property type="match status" value="1"/>
</dbReference>
<dbReference type="PROSITE" id="PS50887">
    <property type="entry name" value="GGDEF"/>
    <property type="match status" value="1"/>
</dbReference>
<dbReference type="InterPro" id="IPR050469">
    <property type="entry name" value="Diguanylate_Cyclase"/>
</dbReference>
<feature type="transmembrane region" description="Helical" evidence="2">
    <location>
        <begin position="188"/>
        <end position="206"/>
    </location>
</feature>
<accession>A0AAU4K4U2</accession>
<feature type="transmembrane region" description="Helical" evidence="2">
    <location>
        <begin position="212"/>
        <end position="235"/>
    </location>
</feature>
<feature type="transmembrane region" description="Helical" evidence="2">
    <location>
        <begin position="164"/>
        <end position="181"/>
    </location>
</feature>
<keyword evidence="2" id="KW-0472">Membrane</keyword>
<keyword evidence="2" id="KW-0812">Transmembrane</keyword>
<name>A0AAU4K4U2_9NOCA</name>
<feature type="region of interest" description="Disordered" evidence="1">
    <location>
        <begin position="1"/>
        <end position="68"/>
    </location>
</feature>
<feature type="transmembrane region" description="Helical" evidence="2">
    <location>
        <begin position="141"/>
        <end position="158"/>
    </location>
</feature>
<dbReference type="EMBL" id="CP108021">
    <property type="protein sequence ID" value="WUM21138.1"/>
    <property type="molecule type" value="Genomic_DNA"/>
</dbReference>
<keyword evidence="5" id="KW-1185">Reference proteome</keyword>
<organism evidence="4 5">
    <name type="scientific">Williamsia herbipolensis</name>
    <dbReference type="NCBI Taxonomy" id="1603258"/>
    <lineage>
        <taxon>Bacteria</taxon>
        <taxon>Bacillati</taxon>
        <taxon>Actinomycetota</taxon>
        <taxon>Actinomycetes</taxon>
        <taxon>Mycobacteriales</taxon>
        <taxon>Nocardiaceae</taxon>
        <taxon>Williamsia</taxon>
    </lineage>
</organism>
<proteinExistence type="predicted"/>
<dbReference type="SMART" id="SM00267">
    <property type="entry name" value="GGDEF"/>
    <property type="match status" value="1"/>
</dbReference>
<dbReference type="RefSeq" id="WP_328858284.1">
    <property type="nucleotide sequence ID" value="NZ_CP108021.1"/>
</dbReference>
<evidence type="ECO:0000259" key="3">
    <source>
        <dbReference type="PROSITE" id="PS50887"/>
    </source>
</evidence>
<sequence>MHTDPETPRGRAASTDPPPPVVSPRLPSAPPREPDRRADAAVDESRQRRMHSIAELDSDPRTEVVAGRGRGSATARLMRRFDARSAAVLLSTSGSLPLPVLAFLQPAFIREGGLPWLVTVWLFTLLVFSTTLVVGRLGDRLFAAFGFIGMVGIAVAAYVVTEPAASGVIITLLAAIPAIAAMSSSRRVVVSFSMFAVALAIGLAFIDVTSVVGVIVRCGAGVANVMVPVFIVAALRNSLEVTMQRYAVLGDTDPLTGLLNRRGFLARSGDLLTTVATAGDQVGFLLIDVDHFKAINDRLGHAVGDTVLVDTVAAITASAPRSSLIGRFGGEEFVVLCGTTGQAALSATAERIREAVAAGSTVTVSIGAVAAPLSSTRSGRPNISHVIDHLTHLADRWVYVAKSAGRDRVVCLSSSPIHFVDGDAVGSAAPARRMA</sequence>
<dbReference type="PANTHER" id="PTHR45138">
    <property type="entry name" value="REGULATORY COMPONENTS OF SENSORY TRANSDUCTION SYSTEM"/>
    <property type="match status" value="1"/>
</dbReference>
<feature type="compositionally biased region" description="Pro residues" evidence="1">
    <location>
        <begin position="16"/>
        <end position="31"/>
    </location>
</feature>
<feature type="domain" description="GGDEF" evidence="3">
    <location>
        <begin position="280"/>
        <end position="414"/>
    </location>
</feature>
<dbReference type="GO" id="GO:0005886">
    <property type="term" value="C:plasma membrane"/>
    <property type="evidence" value="ECO:0007669"/>
    <property type="project" value="TreeGrafter"/>
</dbReference>
<dbReference type="GO" id="GO:0043709">
    <property type="term" value="P:cell adhesion involved in single-species biofilm formation"/>
    <property type="evidence" value="ECO:0007669"/>
    <property type="project" value="TreeGrafter"/>
</dbReference>
<dbReference type="InterPro" id="IPR000160">
    <property type="entry name" value="GGDEF_dom"/>
</dbReference>
<dbReference type="AlphaFoldDB" id="A0AAU4K4U2"/>
<protein>
    <submittedName>
        <fullName evidence="4">GGDEF domain-containing protein</fullName>
    </submittedName>
</protein>
<dbReference type="InterPro" id="IPR043128">
    <property type="entry name" value="Rev_trsase/Diguanyl_cyclase"/>
</dbReference>
<dbReference type="Gene3D" id="3.30.70.270">
    <property type="match status" value="1"/>
</dbReference>
<evidence type="ECO:0000256" key="1">
    <source>
        <dbReference type="SAM" id="MobiDB-lite"/>
    </source>
</evidence>
<feature type="compositionally biased region" description="Basic and acidic residues" evidence="1">
    <location>
        <begin position="32"/>
        <end position="62"/>
    </location>
</feature>
<dbReference type="NCBIfam" id="TIGR00254">
    <property type="entry name" value="GGDEF"/>
    <property type="match status" value="1"/>
</dbReference>